<keyword evidence="3" id="KW-0378">Hydrolase</keyword>
<dbReference type="PANTHER" id="PTHR42721:SF3">
    <property type="entry name" value="BETA-D-XYLOSIDASE 5-RELATED"/>
    <property type="match status" value="1"/>
</dbReference>
<dbReference type="Proteomes" id="UP000199134">
    <property type="component" value="Unassembled WGS sequence"/>
</dbReference>
<dbReference type="InterPro" id="IPR037524">
    <property type="entry name" value="PA14/GLEYA"/>
</dbReference>
<dbReference type="InterPro" id="IPR026891">
    <property type="entry name" value="Fn3-like"/>
</dbReference>
<proteinExistence type="inferred from homology"/>
<dbReference type="PRINTS" id="PR00133">
    <property type="entry name" value="GLHYDRLASE3"/>
</dbReference>
<comment type="caution">
    <text evidence="6">The sequence shown here is derived from an EMBL/GenBank/DDBJ whole genome shotgun (WGS) entry which is preliminary data.</text>
</comment>
<dbReference type="GO" id="GO:0009044">
    <property type="term" value="F:xylan 1,4-beta-xylosidase activity"/>
    <property type="evidence" value="ECO:0007669"/>
    <property type="project" value="InterPro"/>
</dbReference>
<dbReference type="Gene3D" id="3.20.20.300">
    <property type="entry name" value="Glycoside hydrolase, family 3, N-terminal domain"/>
    <property type="match status" value="1"/>
</dbReference>
<evidence type="ECO:0000256" key="4">
    <source>
        <dbReference type="SAM" id="SignalP"/>
    </source>
</evidence>
<dbReference type="Gene3D" id="2.60.40.10">
    <property type="entry name" value="Immunoglobulins"/>
    <property type="match status" value="1"/>
</dbReference>
<feature type="signal peptide" evidence="4">
    <location>
        <begin position="1"/>
        <end position="21"/>
    </location>
</feature>
<evidence type="ECO:0000256" key="2">
    <source>
        <dbReference type="ARBA" id="ARBA00022729"/>
    </source>
</evidence>
<dbReference type="Pfam" id="PF14310">
    <property type="entry name" value="Fn3-like"/>
    <property type="match status" value="1"/>
</dbReference>
<organism evidence="6 7">
    <name type="scientific">Prevotella communis</name>
    <dbReference type="NCBI Taxonomy" id="2913614"/>
    <lineage>
        <taxon>Bacteria</taxon>
        <taxon>Pseudomonadati</taxon>
        <taxon>Bacteroidota</taxon>
        <taxon>Bacteroidia</taxon>
        <taxon>Bacteroidales</taxon>
        <taxon>Prevotellaceae</taxon>
        <taxon>Prevotella</taxon>
    </lineage>
</organism>
<dbReference type="Gene3D" id="3.40.50.1700">
    <property type="entry name" value="Glycoside hydrolase family 3 C-terminal domain"/>
    <property type="match status" value="2"/>
</dbReference>
<dbReference type="PROSITE" id="PS51820">
    <property type="entry name" value="PA14"/>
    <property type="match status" value="1"/>
</dbReference>
<dbReference type="PANTHER" id="PTHR42721">
    <property type="entry name" value="SUGAR HYDROLASE-RELATED"/>
    <property type="match status" value="1"/>
</dbReference>
<dbReference type="NCBIfam" id="NF041776">
    <property type="entry name" value="xylosidase_Xyl3A"/>
    <property type="match status" value="1"/>
</dbReference>
<dbReference type="InterPro" id="IPR001764">
    <property type="entry name" value="Glyco_hydro_3_N"/>
</dbReference>
<evidence type="ECO:0000313" key="7">
    <source>
        <dbReference type="Proteomes" id="UP000199134"/>
    </source>
</evidence>
<dbReference type="GO" id="GO:0045493">
    <property type="term" value="P:xylan catabolic process"/>
    <property type="evidence" value="ECO:0007669"/>
    <property type="project" value="InterPro"/>
</dbReference>
<dbReference type="RefSeq" id="WP_091850939.1">
    <property type="nucleotide sequence ID" value="NZ_FNIW01000001.1"/>
</dbReference>
<dbReference type="InterPro" id="IPR011658">
    <property type="entry name" value="PA14_dom"/>
</dbReference>
<name>A0A1H0CTF3_9BACT</name>
<dbReference type="InterPro" id="IPR054850">
    <property type="entry name" value="Xylosidase_Xyl3A"/>
</dbReference>
<dbReference type="Pfam" id="PF07691">
    <property type="entry name" value="PA14"/>
    <property type="match status" value="1"/>
</dbReference>
<dbReference type="EMBL" id="FNIW01000001">
    <property type="protein sequence ID" value="SDN60961.1"/>
    <property type="molecule type" value="Genomic_DNA"/>
</dbReference>
<dbReference type="GO" id="GO:0031222">
    <property type="term" value="P:arabinan catabolic process"/>
    <property type="evidence" value="ECO:0007669"/>
    <property type="project" value="TreeGrafter"/>
</dbReference>
<dbReference type="AlphaFoldDB" id="A0A1H0CTF3"/>
<evidence type="ECO:0000256" key="1">
    <source>
        <dbReference type="ARBA" id="ARBA00005336"/>
    </source>
</evidence>
<dbReference type="SUPFAM" id="SSF51445">
    <property type="entry name" value="(Trans)glycosidases"/>
    <property type="match status" value="1"/>
</dbReference>
<reference evidence="7" key="1">
    <citation type="submission" date="2016-10" db="EMBL/GenBank/DDBJ databases">
        <authorList>
            <person name="de Groot N.N."/>
        </authorList>
    </citation>
    <scope>NUCLEOTIDE SEQUENCE [LARGE SCALE GENOMIC DNA]</scope>
    <source>
        <strain evidence="7">BP1-145</strain>
    </source>
</reference>
<evidence type="ECO:0000313" key="6">
    <source>
        <dbReference type="EMBL" id="SDN60961.1"/>
    </source>
</evidence>
<dbReference type="InterPro" id="IPR036881">
    <property type="entry name" value="Glyco_hydro_3_C_sf"/>
</dbReference>
<dbReference type="Pfam" id="PF00933">
    <property type="entry name" value="Glyco_hydro_3"/>
    <property type="match status" value="1"/>
</dbReference>
<keyword evidence="2 4" id="KW-0732">Signal</keyword>
<feature type="chain" id="PRO_5011432997" evidence="4">
    <location>
        <begin position="22"/>
        <end position="864"/>
    </location>
</feature>
<comment type="similarity">
    <text evidence="1">Belongs to the glycosyl hydrolase 3 family.</text>
</comment>
<dbReference type="SMART" id="SM01217">
    <property type="entry name" value="Fn3_like"/>
    <property type="match status" value="1"/>
</dbReference>
<dbReference type="InterPro" id="IPR013783">
    <property type="entry name" value="Ig-like_fold"/>
</dbReference>
<feature type="domain" description="PA14" evidence="5">
    <location>
        <begin position="461"/>
        <end position="604"/>
    </location>
</feature>
<dbReference type="InterPro" id="IPR017853">
    <property type="entry name" value="GH"/>
</dbReference>
<sequence length="864" mass="96890">MNRKQLLSTLLTIFLTLPLSAQSQSLPYQNPQLKAEQRADDLLKRLSLEEKVQLMMDVSPAIDRLQIPQFQWWNEALHGVGRNGYATVFPITMAMAASWDDALLHRVFTAVSDEARVKARQAKESGRICRYQSLSFWTPNINIFRDPRWGRGQETYGEDPYLTAKMGLAVVRGLQGMTYDGKWIGDYKKLLACAKHFAVHSGPEWNRHTFNIEDLPERDLWETYLPAFKALVQEGEVAEVMCAYQRIDGQPCCSQTRYEQQILRDEWEFKGLITSDCGAIRDFLPRWHNTAKDSEEASAQAVLAGTDVECGSEYKNLPEAVRRGDIKESDLDRSLRRLLIARFEVGDFDDDKLVEWTKIPSSSVASKEHKQLALDMARKSIVLLKNNGVLPLSKTPDIIVMGPNANDSVMQWGNYSGYPTKTITALEGIRQQLGNIPYVPGCDLTRNESVESRFAEIKAPLGNQGMQVTYYNNTDMSGRPVTTVTLTEPIKLSNGGNTVFAPGVNLENFSARLDGTFIPTRDETLIFNISGDDKIRLLVNGDTIVDIWKVRHRIQNGQKELTVKAGQHYRIQIDYVQESGYGALNFDIQHKSTPTPQELLAQVGDAETIIFIGGISPRLEGEEMRVSEPGFRGGDRTSIELPQAQSDVLRWLHEAGKKVIFVNCSGGAVAMVPELETCDAILQWWYAGEQGGTALADVLTGRYNPSGKLPVTFYKSTDDLPDFLDYTMKNRTYRYFTGEPLFPFGHGLSYTTFAFSKPSVSTNGNTIVVTTKVRNTGKCEGTETVQLYFRRTADTDGPQKSLCGYQQVCLKAGEERTVTIALPRKRLETWDAKSNTMRFVPGLYQLMIGSSSADANLLKINTKL</sequence>
<evidence type="ECO:0000259" key="5">
    <source>
        <dbReference type="PROSITE" id="PS51820"/>
    </source>
</evidence>
<dbReference type="OrthoDB" id="9805821at2"/>
<accession>A0A1H0CTF3</accession>
<evidence type="ECO:0000256" key="3">
    <source>
        <dbReference type="ARBA" id="ARBA00022801"/>
    </source>
</evidence>
<dbReference type="Pfam" id="PF01915">
    <property type="entry name" value="Glyco_hydro_3_C"/>
    <property type="match status" value="1"/>
</dbReference>
<dbReference type="InterPro" id="IPR002772">
    <property type="entry name" value="Glyco_hydro_3_C"/>
</dbReference>
<dbReference type="SMART" id="SM00758">
    <property type="entry name" value="PA14"/>
    <property type="match status" value="1"/>
</dbReference>
<dbReference type="InterPro" id="IPR036962">
    <property type="entry name" value="Glyco_hydro_3_N_sf"/>
</dbReference>
<gene>
    <name evidence="6" type="ORF">SAMN04487900_10180</name>
</gene>
<dbReference type="SUPFAM" id="SSF52279">
    <property type="entry name" value="Beta-D-glucan exohydrolase, C-terminal domain"/>
    <property type="match status" value="1"/>
</dbReference>
<protein>
    <submittedName>
        <fullName evidence="6">Beta-glucosidase</fullName>
    </submittedName>
</protein>
<dbReference type="InterPro" id="IPR044993">
    <property type="entry name" value="BXL"/>
</dbReference>
<dbReference type="GO" id="GO:0046556">
    <property type="term" value="F:alpha-L-arabinofuranosidase activity"/>
    <property type="evidence" value="ECO:0007669"/>
    <property type="project" value="TreeGrafter"/>
</dbReference>